<dbReference type="SUPFAM" id="SSF48498">
    <property type="entry name" value="Tetracyclin repressor-like, C-terminal domain"/>
    <property type="match status" value="1"/>
</dbReference>
<dbReference type="Pfam" id="PF00440">
    <property type="entry name" value="TetR_N"/>
    <property type="match status" value="1"/>
</dbReference>
<evidence type="ECO:0000256" key="1">
    <source>
        <dbReference type="ARBA" id="ARBA00023015"/>
    </source>
</evidence>
<dbReference type="SUPFAM" id="SSF46689">
    <property type="entry name" value="Homeodomain-like"/>
    <property type="match status" value="1"/>
</dbReference>
<feature type="domain" description="HTH tetR-type" evidence="5">
    <location>
        <begin position="9"/>
        <end position="69"/>
    </location>
</feature>
<dbReference type="PROSITE" id="PS01081">
    <property type="entry name" value="HTH_TETR_1"/>
    <property type="match status" value="1"/>
</dbReference>
<dbReference type="PROSITE" id="PS50977">
    <property type="entry name" value="HTH_TETR_2"/>
    <property type="match status" value="1"/>
</dbReference>
<dbReference type="Gene3D" id="1.10.357.10">
    <property type="entry name" value="Tetracycline Repressor, domain 2"/>
    <property type="match status" value="1"/>
</dbReference>
<dbReference type="InterPro" id="IPR036271">
    <property type="entry name" value="Tet_transcr_reg_TetR-rel_C_sf"/>
</dbReference>
<dbReference type="Proteomes" id="UP000535890">
    <property type="component" value="Unassembled WGS sequence"/>
</dbReference>
<dbReference type="GO" id="GO:0003700">
    <property type="term" value="F:DNA-binding transcription factor activity"/>
    <property type="evidence" value="ECO:0007669"/>
    <property type="project" value="TreeGrafter"/>
</dbReference>
<dbReference type="GO" id="GO:0000976">
    <property type="term" value="F:transcription cis-regulatory region binding"/>
    <property type="evidence" value="ECO:0007669"/>
    <property type="project" value="TreeGrafter"/>
</dbReference>
<dbReference type="InterPro" id="IPR041490">
    <property type="entry name" value="KstR2_TetR_C"/>
</dbReference>
<name>A0A7Y9DYL1_9PSEU</name>
<sequence>MELMTGAPTRRRDQILVEAARLFAQHGFHGTSIDVIGSAAGVSGPAIYRHFPSKEGLLAEMLVGISEYLLDGARTIVAAHPDPEGRLAALIAFQVEFALHRPELITVQDRDLASLPEDSRRRVRALQRAYVEVWEDVISRVGPARSPEEIRTAAHAAFGLMNSTPRSAAHTSAAVAGPVLATMVRAAVAA</sequence>
<comment type="caution">
    <text evidence="6">The sequence shown here is derived from an EMBL/GenBank/DDBJ whole genome shotgun (WGS) entry which is preliminary data.</text>
</comment>
<dbReference type="PRINTS" id="PR00455">
    <property type="entry name" value="HTHTETR"/>
</dbReference>
<organism evidence="6 7">
    <name type="scientific">Actinomycetospora corticicola</name>
    <dbReference type="NCBI Taxonomy" id="663602"/>
    <lineage>
        <taxon>Bacteria</taxon>
        <taxon>Bacillati</taxon>
        <taxon>Actinomycetota</taxon>
        <taxon>Actinomycetes</taxon>
        <taxon>Pseudonocardiales</taxon>
        <taxon>Pseudonocardiaceae</taxon>
        <taxon>Actinomycetospora</taxon>
    </lineage>
</organism>
<gene>
    <name evidence="6" type="ORF">BJ983_004050</name>
</gene>
<dbReference type="PANTHER" id="PTHR30055:SF237">
    <property type="entry name" value="TRANSCRIPTIONAL REPRESSOR MCE3R"/>
    <property type="match status" value="1"/>
</dbReference>
<evidence type="ECO:0000313" key="7">
    <source>
        <dbReference type="Proteomes" id="UP000535890"/>
    </source>
</evidence>
<dbReference type="InterPro" id="IPR050109">
    <property type="entry name" value="HTH-type_TetR-like_transc_reg"/>
</dbReference>
<keyword evidence="3" id="KW-0804">Transcription</keyword>
<evidence type="ECO:0000256" key="2">
    <source>
        <dbReference type="ARBA" id="ARBA00023125"/>
    </source>
</evidence>
<dbReference type="Pfam" id="PF17932">
    <property type="entry name" value="TetR_C_24"/>
    <property type="match status" value="1"/>
</dbReference>
<protein>
    <submittedName>
        <fullName evidence="6">AcrR family transcriptional regulator</fullName>
    </submittedName>
</protein>
<proteinExistence type="predicted"/>
<keyword evidence="1" id="KW-0805">Transcription regulation</keyword>
<evidence type="ECO:0000256" key="3">
    <source>
        <dbReference type="ARBA" id="ARBA00023163"/>
    </source>
</evidence>
<dbReference type="FunFam" id="1.10.10.60:FF:000141">
    <property type="entry name" value="TetR family transcriptional regulator"/>
    <property type="match status" value="1"/>
</dbReference>
<dbReference type="GO" id="GO:0045892">
    <property type="term" value="P:negative regulation of DNA-templated transcription"/>
    <property type="evidence" value="ECO:0007669"/>
    <property type="project" value="UniProtKB-ARBA"/>
</dbReference>
<keyword evidence="2 4" id="KW-0238">DNA-binding</keyword>
<dbReference type="AlphaFoldDB" id="A0A7Y9DYL1"/>
<dbReference type="Gene3D" id="1.10.10.60">
    <property type="entry name" value="Homeodomain-like"/>
    <property type="match status" value="1"/>
</dbReference>
<dbReference type="EMBL" id="JACCBN010000001">
    <property type="protein sequence ID" value="NYD37948.1"/>
    <property type="molecule type" value="Genomic_DNA"/>
</dbReference>
<keyword evidence="7" id="KW-1185">Reference proteome</keyword>
<dbReference type="InterPro" id="IPR009057">
    <property type="entry name" value="Homeodomain-like_sf"/>
</dbReference>
<evidence type="ECO:0000313" key="6">
    <source>
        <dbReference type="EMBL" id="NYD37948.1"/>
    </source>
</evidence>
<evidence type="ECO:0000259" key="5">
    <source>
        <dbReference type="PROSITE" id="PS50977"/>
    </source>
</evidence>
<accession>A0A7Y9DYL1</accession>
<dbReference type="InterPro" id="IPR023772">
    <property type="entry name" value="DNA-bd_HTH_TetR-type_CS"/>
</dbReference>
<reference evidence="6 7" key="1">
    <citation type="submission" date="2020-07" db="EMBL/GenBank/DDBJ databases">
        <title>Sequencing the genomes of 1000 actinobacteria strains.</title>
        <authorList>
            <person name="Klenk H.-P."/>
        </authorList>
    </citation>
    <scope>NUCLEOTIDE SEQUENCE [LARGE SCALE GENOMIC DNA]</scope>
    <source>
        <strain evidence="6 7">DSM 45772</strain>
    </source>
</reference>
<dbReference type="PANTHER" id="PTHR30055">
    <property type="entry name" value="HTH-TYPE TRANSCRIPTIONAL REGULATOR RUTR"/>
    <property type="match status" value="1"/>
</dbReference>
<feature type="DNA-binding region" description="H-T-H motif" evidence="4">
    <location>
        <begin position="32"/>
        <end position="51"/>
    </location>
</feature>
<dbReference type="InterPro" id="IPR001647">
    <property type="entry name" value="HTH_TetR"/>
</dbReference>
<evidence type="ECO:0000256" key="4">
    <source>
        <dbReference type="PROSITE-ProRule" id="PRU00335"/>
    </source>
</evidence>